<comment type="caution">
    <text evidence="2">The sequence shown here is derived from an EMBL/GenBank/DDBJ whole genome shotgun (WGS) entry which is preliminary data.</text>
</comment>
<evidence type="ECO:0000313" key="3">
    <source>
        <dbReference type="Proteomes" id="UP000887159"/>
    </source>
</evidence>
<proteinExistence type="predicted"/>
<sequence>MTCSAEDCGFQMLNDVEIVTFMQKESDPVDDETDEGEDNYDNESSKGPSNANTFSVLETAMKWYEQQRAVLLNYCFSRESETLQRNVYNGTEKNKLLFSTIKVKLRHFAPIFGFLQARYPHVMIFNIRIVPGFMYSMDRIRFPVTRIIAYPNGVQPN</sequence>
<name>A0A8X6VKL1_TRICX</name>
<keyword evidence="3" id="KW-1185">Reference proteome</keyword>
<feature type="region of interest" description="Disordered" evidence="1">
    <location>
        <begin position="26"/>
        <end position="51"/>
    </location>
</feature>
<evidence type="ECO:0000313" key="2">
    <source>
        <dbReference type="EMBL" id="GFY11168.1"/>
    </source>
</evidence>
<dbReference type="Proteomes" id="UP000887159">
    <property type="component" value="Unassembled WGS sequence"/>
</dbReference>
<feature type="compositionally biased region" description="Acidic residues" evidence="1">
    <location>
        <begin position="28"/>
        <end position="41"/>
    </location>
</feature>
<accession>A0A8X6VKL1</accession>
<organism evidence="2 3">
    <name type="scientific">Trichonephila clavipes</name>
    <name type="common">Golden silk orbweaver</name>
    <name type="synonym">Nephila clavipes</name>
    <dbReference type="NCBI Taxonomy" id="2585209"/>
    <lineage>
        <taxon>Eukaryota</taxon>
        <taxon>Metazoa</taxon>
        <taxon>Ecdysozoa</taxon>
        <taxon>Arthropoda</taxon>
        <taxon>Chelicerata</taxon>
        <taxon>Arachnida</taxon>
        <taxon>Araneae</taxon>
        <taxon>Araneomorphae</taxon>
        <taxon>Entelegynae</taxon>
        <taxon>Araneoidea</taxon>
        <taxon>Nephilidae</taxon>
        <taxon>Trichonephila</taxon>
    </lineage>
</organism>
<protein>
    <submittedName>
        <fullName evidence="2">Uncharacterized protein</fullName>
    </submittedName>
</protein>
<reference evidence="2" key="1">
    <citation type="submission" date="2020-08" db="EMBL/GenBank/DDBJ databases">
        <title>Multicomponent nature underlies the extraordinary mechanical properties of spider dragline silk.</title>
        <authorList>
            <person name="Kono N."/>
            <person name="Nakamura H."/>
            <person name="Mori M."/>
            <person name="Yoshida Y."/>
            <person name="Ohtoshi R."/>
            <person name="Malay A.D."/>
            <person name="Moran D.A.P."/>
            <person name="Tomita M."/>
            <person name="Numata K."/>
            <person name="Arakawa K."/>
        </authorList>
    </citation>
    <scope>NUCLEOTIDE SEQUENCE</scope>
</reference>
<evidence type="ECO:0000256" key="1">
    <source>
        <dbReference type="SAM" id="MobiDB-lite"/>
    </source>
</evidence>
<dbReference type="AlphaFoldDB" id="A0A8X6VKL1"/>
<dbReference type="EMBL" id="BMAU01021304">
    <property type="protein sequence ID" value="GFY11168.1"/>
    <property type="molecule type" value="Genomic_DNA"/>
</dbReference>
<gene>
    <name evidence="2" type="primary">NCL1_29417</name>
    <name evidence="2" type="ORF">TNCV_4471541</name>
</gene>